<evidence type="ECO:0000313" key="3">
    <source>
        <dbReference type="EMBL" id="MBB2169630.1"/>
    </source>
</evidence>
<comment type="caution">
    <text evidence="3">The sequence shown here is derived from an EMBL/GenBank/DDBJ whole genome shotgun (WGS) entry which is preliminary data.</text>
</comment>
<dbReference type="GO" id="GO:0005975">
    <property type="term" value="P:carbohydrate metabolic process"/>
    <property type="evidence" value="ECO:0007669"/>
    <property type="project" value="InterPro"/>
</dbReference>
<dbReference type="Proteomes" id="UP000559860">
    <property type="component" value="Unassembled WGS sequence"/>
</dbReference>
<protein>
    <submittedName>
        <fullName evidence="3">Mannose-6-phosphate isomerase</fullName>
    </submittedName>
</protein>
<evidence type="ECO:0000313" key="4">
    <source>
        <dbReference type="Proteomes" id="UP000559860"/>
    </source>
</evidence>
<proteinExistence type="inferred from homology"/>
<dbReference type="InterPro" id="IPR008928">
    <property type="entry name" value="6-hairpin_glycosidase_sf"/>
</dbReference>
<dbReference type="AlphaFoldDB" id="A0A7W4IV41"/>
<dbReference type="GO" id="GO:0016853">
    <property type="term" value="F:isomerase activity"/>
    <property type="evidence" value="ECO:0007669"/>
    <property type="project" value="UniProtKB-KW"/>
</dbReference>
<gene>
    <name evidence="3" type="ORF">HLH36_14935</name>
</gene>
<dbReference type="Pfam" id="PF07221">
    <property type="entry name" value="GlcNAc_2-epim"/>
    <property type="match status" value="1"/>
</dbReference>
<dbReference type="SUPFAM" id="SSF48208">
    <property type="entry name" value="Six-hairpin glycosidases"/>
    <property type="match status" value="1"/>
</dbReference>
<reference evidence="3 4" key="1">
    <citation type="submission" date="2020-04" db="EMBL/GenBank/DDBJ databases">
        <title>Description of novel Gluconacetobacter.</title>
        <authorList>
            <person name="Sombolestani A."/>
        </authorList>
    </citation>
    <scope>NUCLEOTIDE SEQUENCE [LARGE SCALE GENOMIC DNA]</scope>
    <source>
        <strain evidence="3 4">LMG 27801</strain>
    </source>
</reference>
<sequence length="439" mass="49247">MSRGLGATWREWLVARALPLWSERGFDPERGLYHERLTWSGAPVALPELRLMVQARQIAVYCRAGLDGLYEPSAPALAQALLCLETVERLYWRADGAPGWIFSLAPNGGPASRVRDLYAHAFILFAYAWAYRLTGAPRYRRAARETASETWRLFATDGEGFKDKVPQADAIRRQNPHMHLLEACLALFEATGEAFYLDQAQSLVGLACQRFVDARSGALLEEFDSGWAPLAPWGRNRVEPGHLFEWAWLLGEYRRLAACGAEEDARLRAVADRFFLVGRDWGCAPDTGLVYDAMTEDGIVFEHSTRIWPQTELLRLLGQRKITEGSEGADLSSLSGLFFARYAPSWLAGGWVDRLDKRLATTVDYMPASSFNRLCRPGRPYASSPRRCSERTGTKVLLGLTRLFDNLHRIMDSSDPTSPTNEWSGPVSHYGALLMLPEQ</sequence>
<evidence type="ECO:0000256" key="2">
    <source>
        <dbReference type="ARBA" id="ARBA00023235"/>
    </source>
</evidence>
<evidence type="ECO:0000256" key="1">
    <source>
        <dbReference type="ARBA" id="ARBA00008558"/>
    </source>
</evidence>
<comment type="similarity">
    <text evidence="1">Belongs to the N-acylglucosamine 2-epimerase family.</text>
</comment>
<organism evidence="3 4">
    <name type="scientific">Gluconacetobacter aggeris</name>
    <dbReference type="NCBI Taxonomy" id="1286186"/>
    <lineage>
        <taxon>Bacteria</taxon>
        <taxon>Pseudomonadati</taxon>
        <taxon>Pseudomonadota</taxon>
        <taxon>Alphaproteobacteria</taxon>
        <taxon>Acetobacterales</taxon>
        <taxon>Acetobacteraceae</taxon>
        <taxon>Gluconacetobacter</taxon>
    </lineage>
</organism>
<dbReference type="InterPro" id="IPR012341">
    <property type="entry name" value="6hp_glycosidase-like_sf"/>
</dbReference>
<dbReference type="InterPro" id="IPR010819">
    <property type="entry name" value="AGE/CE"/>
</dbReference>
<dbReference type="PANTHER" id="PTHR15108">
    <property type="entry name" value="N-ACYLGLUCOSAMINE-2-EPIMERASE"/>
    <property type="match status" value="1"/>
</dbReference>
<accession>A0A7W4IV41</accession>
<name>A0A7W4IV41_9PROT</name>
<dbReference type="Gene3D" id="1.50.10.10">
    <property type="match status" value="1"/>
</dbReference>
<dbReference type="EMBL" id="JABEQD010000011">
    <property type="protein sequence ID" value="MBB2169630.1"/>
    <property type="molecule type" value="Genomic_DNA"/>
</dbReference>
<keyword evidence="4" id="KW-1185">Reference proteome</keyword>
<keyword evidence="2 3" id="KW-0413">Isomerase</keyword>